<feature type="domain" description="Pili assembly chaperone N-terminal" evidence="1">
    <location>
        <begin position="27"/>
        <end position="143"/>
    </location>
</feature>
<dbReference type="SUPFAM" id="SSF49354">
    <property type="entry name" value="PapD-like"/>
    <property type="match status" value="1"/>
</dbReference>
<dbReference type="PANTHER" id="PTHR30251">
    <property type="entry name" value="PILUS ASSEMBLY CHAPERONE"/>
    <property type="match status" value="1"/>
</dbReference>
<dbReference type="InterPro" id="IPR050643">
    <property type="entry name" value="Periplasmic_pilus_chap"/>
</dbReference>
<keyword evidence="3" id="KW-1185">Reference proteome</keyword>
<accession>A0A095TA14</accession>
<dbReference type="OrthoDB" id="511700at2"/>
<evidence type="ECO:0000259" key="1">
    <source>
        <dbReference type="Pfam" id="PF00345"/>
    </source>
</evidence>
<evidence type="ECO:0000313" key="2">
    <source>
        <dbReference type="EMBL" id="KGD73547.1"/>
    </source>
</evidence>
<sequence length="239" mass="26416">MLRSFRFYISVIVIGLLPCLTYAASLQVFPVNINFAPGENVKAVYVNNIGNDPISAQVRVYQWVQSNDNDVLTETQNLVVSPPMTAIPAGKQQLLRVIMPVVPVGKGEQSYKLVVDELPGSADKSGRHAVRFLLRYTLPVFINTPKSALDMNDFVFHLNTHVSPERLTVENHGLQHLKLSNVVLSSGQQQVTLNRGLLGYVLAHSTRSWSLPKGKYSGSTLTFTINDDTTTKTVPIITQ</sequence>
<dbReference type="InterPro" id="IPR016147">
    <property type="entry name" value="Pili_assmbl_chaperone_N"/>
</dbReference>
<dbReference type="InterPro" id="IPR013783">
    <property type="entry name" value="Ig-like_fold"/>
</dbReference>
<dbReference type="InterPro" id="IPR008962">
    <property type="entry name" value="PapD-like_sf"/>
</dbReference>
<dbReference type="Proteomes" id="UP000029577">
    <property type="component" value="Unassembled WGS sequence"/>
</dbReference>
<dbReference type="PANTHER" id="PTHR30251:SF4">
    <property type="entry name" value="SLR1668 PROTEIN"/>
    <property type="match status" value="1"/>
</dbReference>
<gene>
    <name evidence="2" type="ORF">HA49_09805</name>
</gene>
<reference evidence="2" key="1">
    <citation type="submission" date="2014-12" db="EMBL/GenBank/DDBJ databases">
        <title>The draft genome of the Tatumella morbirosei type strain, LMG23360T isolated from pineapple rot.</title>
        <authorList>
            <person name="Smits T.H."/>
            <person name="Palmer M."/>
            <person name="Venter S.N."/>
            <person name="Duffy B."/>
            <person name="Steenkamp E.T."/>
            <person name="Chan W.Y."/>
            <person name="Coutinho T.A."/>
            <person name="Coetzee M.P."/>
            <person name="De Maayer P."/>
        </authorList>
    </citation>
    <scope>NUCLEOTIDE SEQUENCE [LARGE SCALE GENOMIC DNA]</scope>
    <source>
        <strain evidence="2">LMG 23360</strain>
    </source>
</reference>
<evidence type="ECO:0000313" key="3">
    <source>
        <dbReference type="Proteomes" id="UP000029577"/>
    </source>
</evidence>
<comment type="caution">
    <text evidence="2">The sequence shown here is derived from an EMBL/GenBank/DDBJ whole genome shotgun (WGS) entry which is preliminary data.</text>
</comment>
<dbReference type="GO" id="GO:0071555">
    <property type="term" value="P:cell wall organization"/>
    <property type="evidence" value="ECO:0007669"/>
    <property type="project" value="InterPro"/>
</dbReference>
<dbReference type="Pfam" id="PF00345">
    <property type="entry name" value="PapD_N"/>
    <property type="match status" value="1"/>
</dbReference>
<dbReference type="GO" id="GO:0030288">
    <property type="term" value="C:outer membrane-bounded periplasmic space"/>
    <property type="evidence" value="ECO:0007669"/>
    <property type="project" value="InterPro"/>
</dbReference>
<dbReference type="AlphaFoldDB" id="A0A095TA14"/>
<dbReference type="STRING" id="642227.HA49_09805"/>
<proteinExistence type="predicted"/>
<dbReference type="RefSeq" id="WP_038019786.1">
    <property type="nucleotide sequence ID" value="NZ_JPKR02000002.1"/>
</dbReference>
<protein>
    <recommendedName>
        <fullName evidence="1">Pili assembly chaperone N-terminal domain-containing protein</fullName>
    </recommendedName>
</protein>
<dbReference type="EMBL" id="JPKR02000002">
    <property type="protein sequence ID" value="KGD73547.1"/>
    <property type="molecule type" value="Genomic_DNA"/>
</dbReference>
<name>A0A095TA14_9GAMM</name>
<dbReference type="Gene3D" id="2.60.40.10">
    <property type="entry name" value="Immunoglobulins"/>
    <property type="match status" value="1"/>
</dbReference>
<organism evidence="2 3">
    <name type="scientific">Tatumella morbirosei</name>
    <dbReference type="NCBI Taxonomy" id="642227"/>
    <lineage>
        <taxon>Bacteria</taxon>
        <taxon>Pseudomonadati</taxon>
        <taxon>Pseudomonadota</taxon>
        <taxon>Gammaproteobacteria</taxon>
        <taxon>Enterobacterales</taxon>
        <taxon>Erwiniaceae</taxon>
        <taxon>Tatumella</taxon>
    </lineage>
</organism>
<dbReference type="eggNOG" id="COG3121">
    <property type="taxonomic scope" value="Bacteria"/>
</dbReference>